<evidence type="ECO:0000313" key="5">
    <source>
        <dbReference type="EMBL" id="MTD58900.1"/>
    </source>
</evidence>
<evidence type="ECO:0000313" key="6">
    <source>
        <dbReference type="Proteomes" id="UP000440096"/>
    </source>
</evidence>
<protein>
    <submittedName>
        <fullName evidence="5">GntR family transcriptional regulator</fullName>
    </submittedName>
</protein>
<reference evidence="5 6" key="1">
    <citation type="submission" date="2019-11" db="EMBL/GenBank/DDBJ databases">
        <title>Draft genome of Amycolatopsis RM579.</title>
        <authorList>
            <person name="Duangmal K."/>
            <person name="Mingma R."/>
        </authorList>
    </citation>
    <scope>NUCLEOTIDE SEQUENCE [LARGE SCALE GENOMIC DNA]</scope>
    <source>
        <strain evidence="5 6">RM579</strain>
    </source>
</reference>
<dbReference type="SUPFAM" id="SSF46785">
    <property type="entry name" value="Winged helix' DNA-binding domain"/>
    <property type="match status" value="1"/>
</dbReference>
<keyword evidence="2" id="KW-0238">DNA-binding</keyword>
<dbReference type="InterPro" id="IPR036390">
    <property type="entry name" value="WH_DNA-bd_sf"/>
</dbReference>
<dbReference type="AlphaFoldDB" id="A0A6N7ZAZ3"/>
<dbReference type="InterPro" id="IPR008920">
    <property type="entry name" value="TF_FadR/GntR_C"/>
</dbReference>
<keyword evidence="3" id="KW-0804">Transcription</keyword>
<dbReference type="EMBL" id="WMBA01000081">
    <property type="protein sequence ID" value="MTD58900.1"/>
    <property type="molecule type" value="Genomic_DNA"/>
</dbReference>
<evidence type="ECO:0000256" key="3">
    <source>
        <dbReference type="ARBA" id="ARBA00023163"/>
    </source>
</evidence>
<dbReference type="InterPro" id="IPR011711">
    <property type="entry name" value="GntR_C"/>
</dbReference>
<dbReference type="Gene3D" id="1.10.10.10">
    <property type="entry name" value="Winged helix-like DNA-binding domain superfamily/Winged helix DNA-binding domain"/>
    <property type="match status" value="1"/>
</dbReference>
<dbReference type="PANTHER" id="PTHR43537:SF20">
    <property type="entry name" value="HTH-TYPE TRANSCRIPTIONAL REPRESSOR GLAR"/>
    <property type="match status" value="1"/>
</dbReference>
<dbReference type="SMART" id="SM00895">
    <property type="entry name" value="FCD"/>
    <property type="match status" value="1"/>
</dbReference>
<keyword evidence="6" id="KW-1185">Reference proteome</keyword>
<gene>
    <name evidence="5" type="ORF">GKO32_33695</name>
</gene>
<dbReference type="OrthoDB" id="8680240at2"/>
<sequence length="224" mass="25012">MAATKSSASRAQMVHDSLRRDILSGTLQPGSPLRLQALAAKYEVSMSVVREALTRLVEHHLVALETNRGFRVVDVSRADLLEISELLKLLAGRALEKSIRLGDLQWQGQVVSAHHVLEHTPRLDDDGTPTEEWVRAHAEFHDALGSACGSPRLLDYLRTLMSSSEFYQRLAGTPVADMAEEVIAEDRELMELATARKTREAGALLDKHIQRSMDWLLEHLFGED</sequence>
<dbReference type="RefSeq" id="WP_154760971.1">
    <property type="nucleotide sequence ID" value="NZ_WMBA01000081.1"/>
</dbReference>
<proteinExistence type="predicted"/>
<comment type="caution">
    <text evidence="5">The sequence shown here is derived from an EMBL/GenBank/DDBJ whole genome shotgun (WGS) entry which is preliminary data.</text>
</comment>
<dbReference type="Pfam" id="PF07729">
    <property type="entry name" value="FCD"/>
    <property type="match status" value="1"/>
</dbReference>
<dbReference type="Pfam" id="PF00392">
    <property type="entry name" value="GntR"/>
    <property type="match status" value="1"/>
</dbReference>
<dbReference type="SMART" id="SM00345">
    <property type="entry name" value="HTH_GNTR"/>
    <property type="match status" value="1"/>
</dbReference>
<feature type="domain" description="HTH gntR-type" evidence="4">
    <location>
        <begin position="8"/>
        <end position="75"/>
    </location>
</feature>
<dbReference type="CDD" id="cd07377">
    <property type="entry name" value="WHTH_GntR"/>
    <property type="match status" value="1"/>
</dbReference>
<dbReference type="Proteomes" id="UP000440096">
    <property type="component" value="Unassembled WGS sequence"/>
</dbReference>
<dbReference type="PANTHER" id="PTHR43537">
    <property type="entry name" value="TRANSCRIPTIONAL REGULATOR, GNTR FAMILY"/>
    <property type="match status" value="1"/>
</dbReference>
<dbReference type="InterPro" id="IPR036388">
    <property type="entry name" value="WH-like_DNA-bd_sf"/>
</dbReference>
<evidence type="ECO:0000256" key="2">
    <source>
        <dbReference type="ARBA" id="ARBA00023125"/>
    </source>
</evidence>
<organism evidence="5 6">
    <name type="scientific">Amycolatopsis pithecellobii</name>
    <dbReference type="NCBI Taxonomy" id="664692"/>
    <lineage>
        <taxon>Bacteria</taxon>
        <taxon>Bacillati</taxon>
        <taxon>Actinomycetota</taxon>
        <taxon>Actinomycetes</taxon>
        <taxon>Pseudonocardiales</taxon>
        <taxon>Pseudonocardiaceae</taxon>
        <taxon>Amycolatopsis</taxon>
    </lineage>
</organism>
<evidence type="ECO:0000259" key="4">
    <source>
        <dbReference type="PROSITE" id="PS50949"/>
    </source>
</evidence>
<keyword evidence="1" id="KW-0805">Transcription regulation</keyword>
<dbReference type="Gene3D" id="1.20.120.530">
    <property type="entry name" value="GntR ligand-binding domain-like"/>
    <property type="match status" value="1"/>
</dbReference>
<dbReference type="GO" id="GO:0003677">
    <property type="term" value="F:DNA binding"/>
    <property type="evidence" value="ECO:0007669"/>
    <property type="project" value="UniProtKB-KW"/>
</dbReference>
<dbReference type="PROSITE" id="PS50949">
    <property type="entry name" value="HTH_GNTR"/>
    <property type="match status" value="1"/>
</dbReference>
<dbReference type="GO" id="GO:0003700">
    <property type="term" value="F:DNA-binding transcription factor activity"/>
    <property type="evidence" value="ECO:0007669"/>
    <property type="project" value="InterPro"/>
</dbReference>
<name>A0A6N7ZAZ3_9PSEU</name>
<dbReference type="SUPFAM" id="SSF48008">
    <property type="entry name" value="GntR ligand-binding domain-like"/>
    <property type="match status" value="1"/>
</dbReference>
<evidence type="ECO:0000256" key="1">
    <source>
        <dbReference type="ARBA" id="ARBA00023015"/>
    </source>
</evidence>
<dbReference type="InterPro" id="IPR000524">
    <property type="entry name" value="Tscrpt_reg_HTH_GntR"/>
</dbReference>
<accession>A0A6N7ZAZ3</accession>